<evidence type="ECO:0000313" key="3">
    <source>
        <dbReference type="EMBL" id="KAL1526641.1"/>
    </source>
</evidence>
<dbReference type="AlphaFoldDB" id="A0AB34JXF9"/>
<reference evidence="3 4" key="1">
    <citation type="journal article" date="2024" name="Science">
        <title>Giant polyketide synthase enzymes in the biosynthesis of giant marine polyether toxins.</title>
        <authorList>
            <person name="Fallon T.R."/>
            <person name="Shende V.V."/>
            <person name="Wierzbicki I.H."/>
            <person name="Pendleton A.L."/>
            <person name="Watervoot N.F."/>
            <person name="Auber R.P."/>
            <person name="Gonzalez D.J."/>
            <person name="Wisecaver J.H."/>
            <person name="Moore B.S."/>
        </authorList>
    </citation>
    <scope>NUCLEOTIDE SEQUENCE [LARGE SCALE GENOMIC DNA]</scope>
    <source>
        <strain evidence="3 4">12B1</strain>
    </source>
</reference>
<keyword evidence="4" id="KW-1185">Reference proteome</keyword>
<evidence type="ECO:0000256" key="1">
    <source>
        <dbReference type="SAM" id="MobiDB-lite"/>
    </source>
</evidence>
<proteinExistence type="predicted"/>
<dbReference type="CDD" id="cd00136">
    <property type="entry name" value="PDZ_canonical"/>
    <property type="match status" value="1"/>
</dbReference>
<feature type="compositionally biased region" description="Low complexity" evidence="1">
    <location>
        <begin position="226"/>
        <end position="240"/>
    </location>
</feature>
<feature type="compositionally biased region" description="Basic and acidic residues" evidence="1">
    <location>
        <begin position="241"/>
        <end position="260"/>
    </location>
</feature>
<comment type="caution">
    <text evidence="3">The sequence shown here is derived from an EMBL/GenBank/DDBJ whole genome shotgun (WGS) entry which is preliminary data.</text>
</comment>
<feature type="region of interest" description="Disordered" evidence="1">
    <location>
        <begin position="208"/>
        <end position="376"/>
    </location>
</feature>
<accession>A0AB34JXF9</accession>
<organism evidence="3 4">
    <name type="scientific">Prymnesium parvum</name>
    <name type="common">Toxic golden alga</name>
    <dbReference type="NCBI Taxonomy" id="97485"/>
    <lineage>
        <taxon>Eukaryota</taxon>
        <taxon>Haptista</taxon>
        <taxon>Haptophyta</taxon>
        <taxon>Prymnesiophyceae</taxon>
        <taxon>Prymnesiales</taxon>
        <taxon>Prymnesiaceae</taxon>
        <taxon>Prymnesium</taxon>
    </lineage>
</organism>
<sequence length="502" mass="52973">MASGEPSLTLLARLKRGPAGFGIDVSSDGTIVSVAKGGQAEIDGLVRASDRIVEVAGEPLGGRTLGSMLGGVKPFEAVEIALVRPDGELVRQLQAHGLAVAGVAYRMVKVPVRRGPEGMGIELVGSMVRLLSGSALYDGLLQPRDVITAIDGKPLVRNELAQLLSQERALHIFTVIRKASPEKQSDSAAAAATTAAAAKSHALSIAQQTMSTALEERVASTSPKPRTSGGLSAPSSSSTRPDARRRARGERGTAKGKVETGVEATSWEADCVEEESEEEEGEEESEEEGEEEDEDEEETTASESSADVDSAPEVAAASPSASDARPLVRVQIRIVGEEESAGDSAPKKSSPRAPASDSGAQREPRKGGRSAKQGEKLARVAAPALEQLHFDPLDEEKGTWSDLPDSLPIDPRMAQMVKGPAAYDAETGIWSDVPAAEWYAQALEAKTVGGVSREVLDAMITQALIIEDDKLLRTLVSVQQFGSRSQSFSQVVEMSKKHVAKK</sequence>
<dbReference type="Proteomes" id="UP001515480">
    <property type="component" value="Unassembled WGS sequence"/>
</dbReference>
<feature type="domain" description="PDZ" evidence="2">
    <location>
        <begin position="8"/>
        <end position="64"/>
    </location>
</feature>
<feature type="compositionally biased region" description="Basic and acidic residues" evidence="1">
    <location>
        <begin position="360"/>
        <end position="376"/>
    </location>
</feature>
<dbReference type="InterPro" id="IPR036034">
    <property type="entry name" value="PDZ_sf"/>
</dbReference>
<name>A0AB34JXF9_PRYPA</name>
<dbReference type="PROSITE" id="PS50106">
    <property type="entry name" value="PDZ"/>
    <property type="match status" value="2"/>
</dbReference>
<dbReference type="InterPro" id="IPR001478">
    <property type="entry name" value="PDZ"/>
</dbReference>
<evidence type="ECO:0000259" key="2">
    <source>
        <dbReference type="PROSITE" id="PS50106"/>
    </source>
</evidence>
<feature type="domain" description="PDZ" evidence="2">
    <location>
        <begin position="109"/>
        <end position="179"/>
    </location>
</feature>
<dbReference type="SMART" id="SM00228">
    <property type="entry name" value="PDZ"/>
    <property type="match status" value="2"/>
</dbReference>
<evidence type="ECO:0000313" key="4">
    <source>
        <dbReference type="Proteomes" id="UP001515480"/>
    </source>
</evidence>
<feature type="compositionally biased region" description="Acidic residues" evidence="1">
    <location>
        <begin position="270"/>
        <end position="300"/>
    </location>
</feature>
<feature type="compositionally biased region" description="Low complexity" evidence="1">
    <location>
        <begin position="301"/>
        <end position="324"/>
    </location>
</feature>
<dbReference type="SUPFAM" id="SSF50156">
    <property type="entry name" value="PDZ domain-like"/>
    <property type="match status" value="2"/>
</dbReference>
<protein>
    <recommendedName>
        <fullName evidence="2">PDZ domain-containing protein</fullName>
    </recommendedName>
</protein>
<dbReference type="Gene3D" id="2.30.42.10">
    <property type="match status" value="1"/>
</dbReference>
<dbReference type="EMBL" id="JBGBPQ010000003">
    <property type="protein sequence ID" value="KAL1526641.1"/>
    <property type="molecule type" value="Genomic_DNA"/>
</dbReference>
<gene>
    <name evidence="3" type="ORF">AB1Y20_015345</name>
</gene>